<dbReference type="InterPro" id="IPR003439">
    <property type="entry name" value="ABC_transporter-like_ATP-bd"/>
</dbReference>
<reference evidence="5" key="1">
    <citation type="submission" date="2022-07" db="EMBL/GenBank/DDBJ databases">
        <title>Genome Sequence of Agrocybe chaxingu.</title>
        <authorList>
            <person name="Buettner E."/>
        </authorList>
    </citation>
    <scope>NUCLEOTIDE SEQUENCE</scope>
    <source>
        <strain evidence="5">MP-N11</strain>
    </source>
</reference>
<dbReference type="AlphaFoldDB" id="A0A9W8K200"/>
<dbReference type="OrthoDB" id="6500128at2759"/>
<keyword evidence="2" id="KW-0067">ATP-binding</keyword>
<sequence length="701" mass="78646">MGSEKIARKSLPCDVDPNHNIRTFRLGVWVVRIANDPSLIGIAGRKYYDDLKSTVPLLRQLATDVYGVAPGYFVLFLLCQLWQGIEDAVMMIFSNLLLTAVEVGIKTGKPDQTAILTAIFARLFCSLAIGYFKWHGRRIQRILETKVTRHYELFLMTADLKRDLPTSQKISSRQSVTAAQTWEAFDHIMSFLIQLLRVGSQLALIARLFKSSSGPLLGLCCIAEPLFLDIYSEDIWNRLFFAYVDNGHYERMQSLKKFTSSQYRQDIVSAGLTPWIINEFKKSHESLGETPTSHPLFDYDDHRSSPVVDMLARGLGDLPLAYCGISLLLNKKGTSLITFAVIQQSSMALRTSVQDIFTQITQFRKSLATMRALYTTLVINTLTDGNVAYPRVDAFMSENAGTGMSFSLRNISFSYPDSQNSEPALRNVSLSIGPGEFVVIVGANGSGKSTLIRVLSRLYDPDSGEIYIDNLPSKKYRINDLHQATALLSQDTVIYPLSIAENIGLGFPECIPDQKMIEDAAREGGAFVFIKKLKNGMDTILDPYVETFGNNLDDLDPSHPLFDVMERIEKRTDISGGERQKVVASRSFMRFKSGKVKFVAVDEPSSALDADAELKLFQKLIAARAGKTLIFVTHRFGHLTKYADRIICMKDGSIVEMGRHEELMQKRGEYANLYEIQASAFSDRMSEELRDPKVGYEGHYD</sequence>
<dbReference type="SMART" id="SM00382">
    <property type="entry name" value="AAA"/>
    <property type="match status" value="1"/>
</dbReference>
<protein>
    <recommendedName>
        <fullName evidence="4">ABC transporter domain-containing protein</fullName>
    </recommendedName>
</protein>
<dbReference type="PANTHER" id="PTHR24221">
    <property type="entry name" value="ATP-BINDING CASSETTE SUB-FAMILY B"/>
    <property type="match status" value="1"/>
</dbReference>
<dbReference type="Pfam" id="PF00005">
    <property type="entry name" value="ABC_tran"/>
    <property type="match status" value="1"/>
</dbReference>
<keyword evidence="1" id="KW-0547">Nucleotide-binding</keyword>
<name>A0A9W8K200_9AGAR</name>
<organism evidence="5 6">
    <name type="scientific">Agrocybe chaxingu</name>
    <dbReference type="NCBI Taxonomy" id="84603"/>
    <lineage>
        <taxon>Eukaryota</taxon>
        <taxon>Fungi</taxon>
        <taxon>Dikarya</taxon>
        <taxon>Basidiomycota</taxon>
        <taxon>Agaricomycotina</taxon>
        <taxon>Agaricomycetes</taxon>
        <taxon>Agaricomycetidae</taxon>
        <taxon>Agaricales</taxon>
        <taxon>Agaricineae</taxon>
        <taxon>Strophariaceae</taxon>
        <taxon>Agrocybe</taxon>
    </lineage>
</organism>
<dbReference type="GO" id="GO:0042626">
    <property type="term" value="F:ATPase-coupled transmembrane transporter activity"/>
    <property type="evidence" value="ECO:0007669"/>
    <property type="project" value="TreeGrafter"/>
</dbReference>
<keyword evidence="6" id="KW-1185">Reference proteome</keyword>
<dbReference type="EMBL" id="JANKHO010000549">
    <property type="protein sequence ID" value="KAJ3508580.1"/>
    <property type="molecule type" value="Genomic_DNA"/>
</dbReference>
<comment type="caution">
    <text evidence="5">The sequence shown here is derived from an EMBL/GenBank/DDBJ whole genome shotgun (WGS) entry which is preliminary data.</text>
</comment>
<gene>
    <name evidence="5" type="ORF">NLJ89_g5679</name>
</gene>
<accession>A0A9W8K200</accession>
<dbReference type="InterPro" id="IPR039421">
    <property type="entry name" value="Type_1_exporter"/>
</dbReference>
<dbReference type="Gene3D" id="3.40.50.300">
    <property type="entry name" value="P-loop containing nucleotide triphosphate hydrolases"/>
    <property type="match status" value="1"/>
</dbReference>
<dbReference type="SUPFAM" id="SSF52540">
    <property type="entry name" value="P-loop containing nucleoside triphosphate hydrolases"/>
    <property type="match status" value="1"/>
</dbReference>
<proteinExistence type="inferred from homology"/>
<dbReference type="Proteomes" id="UP001148786">
    <property type="component" value="Unassembled WGS sequence"/>
</dbReference>
<dbReference type="GO" id="GO:0005524">
    <property type="term" value="F:ATP binding"/>
    <property type="evidence" value="ECO:0007669"/>
    <property type="project" value="UniProtKB-KW"/>
</dbReference>
<evidence type="ECO:0000259" key="4">
    <source>
        <dbReference type="PROSITE" id="PS50893"/>
    </source>
</evidence>
<dbReference type="InterPro" id="IPR003593">
    <property type="entry name" value="AAA+_ATPase"/>
</dbReference>
<dbReference type="PROSITE" id="PS50893">
    <property type="entry name" value="ABC_TRANSPORTER_2"/>
    <property type="match status" value="1"/>
</dbReference>
<dbReference type="GO" id="GO:0016887">
    <property type="term" value="F:ATP hydrolysis activity"/>
    <property type="evidence" value="ECO:0007669"/>
    <property type="project" value="InterPro"/>
</dbReference>
<evidence type="ECO:0000256" key="3">
    <source>
        <dbReference type="ARBA" id="ARBA00024363"/>
    </source>
</evidence>
<comment type="similarity">
    <text evidence="3">Belongs to the ABC transporter superfamily. ABCB family. Heavy Metal importer (TC 3.A.1.210) subfamily.</text>
</comment>
<evidence type="ECO:0000313" key="6">
    <source>
        <dbReference type="Proteomes" id="UP001148786"/>
    </source>
</evidence>
<feature type="domain" description="ABC transporter" evidence="4">
    <location>
        <begin position="406"/>
        <end position="676"/>
    </location>
</feature>
<evidence type="ECO:0000313" key="5">
    <source>
        <dbReference type="EMBL" id="KAJ3508580.1"/>
    </source>
</evidence>
<evidence type="ECO:0000256" key="1">
    <source>
        <dbReference type="ARBA" id="ARBA00022741"/>
    </source>
</evidence>
<dbReference type="InterPro" id="IPR027417">
    <property type="entry name" value="P-loop_NTPase"/>
</dbReference>
<evidence type="ECO:0000256" key="2">
    <source>
        <dbReference type="ARBA" id="ARBA00022840"/>
    </source>
</evidence>
<dbReference type="PANTHER" id="PTHR24221:SF654">
    <property type="entry name" value="ATP-BINDING CASSETTE SUB-FAMILY B MEMBER 6"/>
    <property type="match status" value="1"/>
</dbReference>